<evidence type="ECO:0000313" key="2">
    <source>
        <dbReference type="Proteomes" id="UP000614982"/>
    </source>
</evidence>
<dbReference type="RefSeq" id="WP_025259954.1">
    <property type="nucleotide sequence ID" value="NZ_BLVX01000012.1"/>
</dbReference>
<dbReference type="GeneID" id="45542386"/>
<keyword evidence="2" id="KW-1185">Reference proteome</keyword>
<sequence length="74" mass="8406">MQIEPLKDIQEYLQRTANDLEQVSMNLAGHVMYLQHTFRPTEMLEVSANIEGLQASVQDLRGVVRLIDQTPPAL</sequence>
<accession>A0ABQ1DGY3</accession>
<reference evidence="1 2" key="1">
    <citation type="submission" date="2020-05" db="EMBL/GenBank/DDBJ databases">
        <title>Genetic diversity of Pseudomonas cichorii.</title>
        <authorList>
            <person name="Tani S."/>
            <person name="Yagi H."/>
            <person name="Hashimoto S."/>
            <person name="Iiyama K."/>
            <person name="Furuya N."/>
        </authorList>
    </citation>
    <scope>NUCLEOTIDE SEQUENCE [LARGE SCALE GENOMIC DNA]</scope>
    <source>
        <strain evidence="1 2">LMG 2162</strain>
    </source>
</reference>
<dbReference type="Proteomes" id="UP000614982">
    <property type="component" value="Unassembled WGS sequence"/>
</dbReference>
<gene>
    <name evidence="1" type="ORF">PSCICP_01970</name>
</gene>
<name>A0ABQ1DGY3_PSECI</name>
<comment type="caution">
    <text evidence="1">The sequence shown here is derived from an EMBL/GenBank/DDBJ whole genome shotgun (WGS) entry which is preliminary data.</text>
</comment>
<organism evidence="1 2">
    <name type="scientific">Pseudomonas cichorii</name>
    <dbReference type="NCBI Taxonomy" id="36746"/>
    <lineage>
        <taxon>Bacteria</taxon>
        <taxon>Pseudomonadati</taxon>
        <taxon>Pseudomonadota</taxon>
        <taxon>Gammaproteobacteria</taxon>
        <taxon>Pseudomonadales</taxon>
        <taxon>Pseudomonadaceae</taxon>
        <taxon>Pseudomonas</taxon>
    </lineage>
</organism>
<protein>
    <submittedName>
        <fullName evidence="1">Uncharacterized protein</fullName>
    </submittedName>
</protein>
<dbReference type="EMBL" id="BLWA01000001">
    <property type="protein sequence ID" value="GFM90225.1"/>
    <property type="molecule type" value="Genomic_DNA"/>
</dbReference>
<proteinExistence type="predicted"/>
<evidence type="ECO:0000313" key="1">
    <source>
        <dbReference type="EMBL" id="GFM90225.1"/>
    </source>
</evidence>